<gene>
    <name evidence="2" type="ORF">MNBD_PLANCTO03-914</name>
</gene>
<dbReference type="EMBL" id="UOGK01000387">
    <property type="protein sequence ID" value="VAX40404.1"/>
    <property type="molecule type" value="Genomic_DNA"/>
</dbReference>
<dbReference type="PANTHER" id="PTHR42208">
    <property type="entry name" value="HEAVY METAL TRANSPORTER-RELATED"/>
    <property type="match status" value="1"/>
</dbReference>
<evidence type="ECO:0000313" key="2">
    <source>
        <dbReference type="EMBL" id="VAX40404.1"/>
    </source>
</evidence>
<feature type="domain" description="Urease accessory protein UreH-like transmembrane" evidence="1">
    <location>
        <begin position="8"/>
        <end position="64"/>
    </location>
</feature>
<dbReference type="PANTHER" id="PTHR42208:SF1">
    <property type="entry name" value="HEAVY METAL TRANSPORTER"/>
    <property type="match status" value="1"/>
</dbReference>
<organism evidence="2">
    <name type="scientific">hydrothermal vent metagenome</name>
    <dbReference type="NCBI Taxonomy" id="652676"/>
    <lineage>
        <taxon>unclassified sequences</taxon>
        <taxon>metagenomes</taxon>
        <taxon>ecological metagenomes</taxon>
    </lineage>
</organism>
<feature type="non-terminal residue" evidence="2">
    <location>
        <position position="64"/>
    </location>
</feature>
<dbReference type="Pfam" id="PF13386">
    <property type="entry name" value="DsbD_2"/>
    <property type="match status" value="1"/>
</dbReference>
<dbReference type="AlphaFoldDB" id="A0A3B1DVZ6"/>
<dbReference type="InterPro" id="IPR039447">
    <property type="entry name" value="UreH-like_TM_dom"/>
</dbReference>
<proteinExistence type="predicted"/>
<name>A0A3B1DVZ6_9ZZZZ</name>
<evidence type="ECO:0000259" key="1">
    <source>
        <dbReference type="Pfam" id="PF13386"/>
    </source>
</evidence>
<sequence>MSALIVSVFLASLLGSMHCAGMCGAFVAFAVGLDDPEAARKRVRLHMAYNAGRLTTYVTLGAIA</sequence>
<protein>
    <recommendedName>
        <fullName evidence="1">Urease accessory protein UreH-like transmembrane domain-containing protein</fullName>
    </recommendedName>
</protein>
<reference evidence="2" key="1">
    <citation type="submission" date="2018-06" db="EMBL/GenBank/DDBJ databases">
        <authorList>
            <person name="Zhirakovskaya E."/>
        </authorList>
    </citation>
    <scope>NUCLEOTIDE SEQUENCE</scope>
</reference>
<accession>A0A3B1DVZ6</accession>